<comment type="caution">
    <text evidence="2">The sequence shown here is derived from an EMBL/GenBank/DDBJ whole genome shotgun (WGS) entry which is preliminary data.</text>
</comment>
<gene>
    <name evidence="2" type="ORF">F9K24_04870</name>
</gene>
<sequence>MSDLQRKIRSLPLRLKIWLLTVFVLVLAYQVVFSAPVVSSLLRMAMPAATELQVHVRSSSLFFGFVFDDVVLKDRLSGDSIFSADQVRLKWFLPGFLAGQIGVREVGLRNPTVSLVKRNDRWNTDALKSDRPRKKTEESKESSPRPSEIELYLPVRLYGAVRIEGLRFLLEDHSGERLRRVDLSDVDLHLGFVTKTFHTIPLNLDSLQLFDSLFFALNPIRPVQFEYSEFDSVQGRPTLMLKLYRETLENGTAFLSRLRIDARDLSHRRSGMDIPFGLRLEHDIQYDPAKERFLIRRFRLESGPDTWLSLTGDFRRDESGFHHMEVRMQESSIDLDRIGPFIQRLTNNAVETGGRLSLYPLLITGRLDRLSAHFGLSGSNVRVRTGKSVHGVPTAQIDVRGTVDLYALGLLPVPEGYSADHSLAYGVVREAYIDRLELGYNGASLSGKGSLHPDQGIVLDLDLKNFALGQFTAPHLTATGSASLRARSGTDFSRITVLGLVRLDAARYLIDRSLSGVQNVALNTDLDLVFPGRGVRLDIRKADLTGTSMKGASLLRLLAAGELTFAGGQSYTVRLSGLDVDYEKLHPLLPGNLRSDLEVIRPYLEKGAHLDGNAQIHMEKGSGVIQASAALLLPSISAEGLNLQADMSTAPDGVRFRRIHLHGLRGALNADLTGSLTGPPGARQPYLDFRLNLSRKGMLPVHENVRLDGTVDISAQIRPEQIAGNIDIRRFNLIYSNTACVQKTAGCTYYNIEDLNFTLPFVHRNQMIPVRYETMINPDLIDRFPDRPNLTLKSVWSNRSPDGLVVDQGFYFLGAPAGGARPALEANLTYKRNILEGRLLRISTYRPLKSGEKTMAPVYRTASGTGYVSNGTIELRNLFFNVADMKPASMEYGAHLSVHDLNVEPYFPKADSSYDGIISATANVRGANLADAVRNINARLAVYRISKDFTGLAVRIMVPSDILAKLVNNTLEIPAMSAELRGGLVYTTIQVRSSGIVSFSRLVKPADEMIRQERIPLAEFLERTRKETGEFQ</sequence>
<proteinExistence type="predicted"/>
<protein>
    <submittedName>
        <fullName evidence="2">Uncharacterized protein</fullName>
    </submittedName>
</protein>
<organism evidence="2 3">
    <name type="scientific">Leptonema illini</name>
    <dbReference type="NCBI Taxonomy" id="183"/>
    <lineage>
        <taxon>Bacteria</taxon>
        <taxon>Pseudomonadati</taxon>
        <taxon>Spirochaetota</taxon>
        <taxon>Spirochaetia</taxon>
        <taxon>Leptospirales</taxon>
        <taxon>Leptospiraceae</taxon>
        <taxon>Leptonema</taxon>
    </lineage>
</organism>
<accession>A0A833H3T8</accession>
<evidence type="ECO:0000256" key="1">
    <source>
        <dbReference type="SAM" id="MobiDB-lite"/>
    </source>
</evidence>
<reference evidence="2 3" key="1">
    <citation type="submission" date="2019-10" db="EMBL/GenBank/DDBJ databases">
        <title>Extracellular Electron Transfer in a Candidatus Methanoperedens spp. Enrichment Culture.</title>
        <authorList>
            <person name="Berger S."/>
            <person name="Rangel Shaw D."/>
            <person name="Berben T."/>
            <person name="In 'T Zandt M."/>
            <person name="Frank J."/>
            <person name="Reimann J."/>
            <person name="Jetten M.S.M."/>
            <person name="Welte C.U."/>
        </authorList>
    </citation>
    <scope>NUCLEOTIDE SEQUENCE [LARGE SCALE GENOMIC DNA]</scope>
    <source>
        <strain evidence="2">SB12</strain>
    </source>
</reference>
<feature type="region of interest" description="Disordered" evidence="1">
    <location>
        <begin position="126"/>
        <end position="145"/>
    </location>
</feature>
<evidence type="ECO:0000313" key="2">
    <source>
        <dbReference type="EMBL" id="KAB2934361.1"/>
    </source>
</evidence>
<feature type="compositionally biased region" description="Basic and acidic residues" evidence="1">
    <location>
        <begin position="126"/>
        <end position="143"/>
    </location>
</feature>
<dbReference type="EMBL" id="WBUI01000003">
    <property type="protein sequence ID" value="KAB2934361.1"/>
    <property type="molecule type" value="Genomic_DNA"/>
</dbReference>
<dbReference type="Proteomes" id="UP000460298">
    <property type="component" value="Unassembled WGS sequence"/>
</dbReference>
<evidence type="ECO:0000313" key="3">
    <source>
        <dbReference type="Proteomes" id="UP000460298"/>
    </source>
</evidence>
<name>A0A833H3T8_9LEPT</name>
<dbReference type="AlphaFoldDB" id="A0A833H3T8"/>